<name>A0A938YT65_9ARCH</name>
<evidence type="ECO:0000256" key="1">
    <source>
        <dbReference type="SAM" id="Phobius"/>
    </source>
</evidence>
<feature type="transmembrane region" description="Helical" evidence="1">
    <location>
        <begin position="158"/>
        <end position="179"/>
    </location>
</feature>
<proteinExistence type="predicted"/>
<evidence type="ECO:0000313" key="2">
    <source>
        <dbReference type="EMBL" id="MBN2067026.1"/>
    </source>
</evidence>
<keyword evidence="1" id="KW-0472">Membrane</keyword>
<sequence>MPKGIFTIAFVLFFLLLSVSVHAIQIDVPGTIVVMDEHKAVPVSIKNDSPVEQSYSIGLSMPGNASIAPTAGKIGAGKTLTATLNIAPREELEGTNFRGSIRILLGEEQETRQITVMFKEKAEDKGNGEQEPEPWHVPGLLGFFALPDLSELATLENAVNAVLAVVAALLLIAFIARFVKRLEAGK</sequence>
<reference evidence="2" key="1">
    <citation type="submission" date="2021-01" db="EMBL/GenBank/DDBJ databases">
        <title>Active Sulfur Cycling in an Early Earth Analoge.</title>
        <authorList>
            <person name="Hahn C.R."/>
            <person name="Youssef N.H."/>
            <person name="Elshahed M."/>
        </authorList>
    </citation>
    <scope>NUCLEOTIDE SEQUENCE</scope>
    <source>
        <strain evidence="2">Zod_Metabat.1151</strain>
    </source>
</reference>
<accession>A0A938YT65</accession>
<keyword evidence="1" id="KW-0812">Transmembrane</keyword>
<dbReference type="Proteomes" id="UP000809243">
    <property type="component" value="Unassembled WGS sequence"/>
</dbReference>
<organism evidence="2 3">
    <name type="scientific">Candidatus Iainarchaeum sp</name>
    <dbReference type="NCBI Taxonomy" id="3101447"/>
    <lineage>
        <taxon>Archaea</taxon>
        <taxon>Candidatus Iainarchaeota</taxon>
        <taxon>Candidatus Iainarchaeia</taxon>
        <taxon>Candidatus Iainarchaeales</taxon>
        <taxon>Candidatus Iainarchaeaceae</taxon>
        <taxon>Candidatus Iainarchaeum</taxon>
    </lineage>
</organism>
<comment type="caution">
    <text evidence="2">The sequence shown here is derived from an EMBL/GenBank/DDBJ whole genome shotgun (WGS) entry which is preliminary data.</text>
</comment>
<keyword evidence="1" id="KW-1133">Transmembrane helix</keyword>
<dbReference type="AlphaFoldDB" id="A0A938YT65"/>
<gene>
    <name evidence="2" type="ORF">JW744_01005</name>
</gene>
<evidence type="ECO:0000313" key="3">
    <source>
        <dbReference type="Proteomes" id="UP000809243"/>
    </source>
</evidence>
<dbReference type="EMBL" id="JAFGDB010000016">
    <property type="protein sequence ID" value="MBN2067026.1"/>
    <property type="molecule type" value="Genomic_DNA"/>
</dbReference>
<protein>
    <submittedName>
        <fullName evidence="2">Uncharacterized protein</fullName>
    </submittedName>
</protein>